<dbReference type="Proteomes" id="UP000186309">
    <property type="component" value="Chromosome"/>
</dbReference>
<dbReference type="AlphaFoldDB" id="A0A1U7CJG5"/>
<dbReference type="KEGG" id="pbor:BSF38_00489"/>
<keyword evidence="3" id="KW-1185">Reference proteome</keyword>
<feature type="region of interest" description="Disordered" evidence="1">
    <location>
        <begin position="1"/>
        <end position="42"/>
    </location>
</feature>
<evidence type="ECO:0000313" key="3">
    <source>
        <dbReference type="Proteomes" id="UP000186309"/>
    </source>
</evidence>
<accession>A0A1U7CJG5</accession>
<name>A0A1U7CJG5_9BACT</name>
<evidence type="ECO:0000313" key="2">
    <source>
        <dbReference type="EMBL" id="APW59075.1"/>
    </source>
</evidence>
<evidence type="ECO:0000256" key="1">
    <source>
        <dbReference type="SAM" id="MobiDB-lite"/>
    </source>
</evidence>
<proteinExistence type="predicted"/>
<reference evidence="3" key="1">
    <citation type="submission" date="2016-12" db="EMBL/GenBank/DDBJ databases">
        <title>Comparative genomics of four Isosphaeraceae planctomycetes: a common pool of plasmids and glycoside hydrolase genes.</title>
        <authorList>
            <person name="Ivanova A."/>
        </authorList>
    </citation>
    <scope>NUCLEOTIDE SEQUENCE [LARGE SCALE GENOMIC DNA]</scope>
    <source>
        <strain evidence="3">PX4</strain>
    </source>
</reference>
<gene>
    <name evidence="2" type="ORF">BSF38_00489</name>
</gene>
<sequence length="50" mass="5326">MGKTRERSQSAGAGLGRPARRVDDGGAENESKSGGFHAIEAKPRIDFKII</sequence>
<organism evidence="2 3">
    <name type="scientific">Paludisphaera borealis</name>
    <dbReference type="NCBI Taxonomy" id="1387353"/>
    <lineage>
        <taxon>Bacteria</taxon>
        <taxon>Pseudomonadati</taxon>
        <taxon>Planctomycetota</taxon>
        <taxon>Planctomycetia</taxon>
        <taxon>Isosphaerales</taxon>
        <taxon>Isosphaeraceae</taxon>
        <taxon>Paludisphaera</taxon>
    </lineage>
</organism>
<dbReference type="EMBL" id="CP019082">
    <property type="protein sequence ID" value="APW59075.1"/>
    <property type="molecule type" value="Genomic_DNA"/>
</dbReference>
<protein>
    <submittedName>
        <fullName evidence="2">Uncharacterized protein</fullName>
    </submittedName>
</protein>